<reference evidence="8" key="1">
    <citation type="submission" date="2022-07" db="EMBL/GenBank/DDBJ databases">
        <title>Genome Sequence of Physisporinus lineatus.</title>
        <authorList>
            <person name="Buettner E."/>
        </authorList>
    </citation>
    <scope>NUCLEOTIDE SEQUENCE</scope>
    <source>
        <strain evidence="8">VT162</strain>
    </source>
</reference>
<feature type="compositionally biased region" description="Basic and acidic residues" evidence="6">
    <location>
        <begin position="139"/>
        <end position="150"/>
    </location>
</feature>
<dbReference type="FunFam" id="3.30.230.10:FF:000014">
    <property type="entry name" value="DNA mismatch repair protein Mlh1"/>
    <property type="match status" value="1"/>
</dbReference>
<evidence type="ECO:0000256" key="1">
    <source>
        <dbReference type="ARBA" id="ARBA00004123"/>
    </source>
</evidence>
<dbReference type="Pfam" id="PF16413">
    <property type="entry name" value="Mlh1_C"/>
    <property type="match status" value="1"/>
</dbReference>
<dbReference type="InterPro" id="IPR014721">
    <property type="entry name" value="Ribsml_uS5_D2-typ_fold_subgr"/>
</dbReference>
<dbReference type="GO" id="GO:0006298">
    <property type="term" value="P:mismatch repair"/>
    <property type="evidence" value="ECO:0007669"/>
    <property type="project" value="InterPro"/>
</dbReference>
<evidence type="ECO:0000256" key="6">
    <source>
        <dbReference type="SAM" id="MobiDB-lite"/>
    </source>
</evidence>
<evidence type="ECO:0000256" key="2">
    <source>
        <dbReference type="ARBA" id="ARBA00006082"/>
    </source>
</evidence>
<evidence type="ECO:0000256" key="3">
    <source>
        <dbReference type="ARBA" id="ARBA00022763"/>
    </source>
</evidence>
<keyword evidence="5" id="KW-0539">Nucleus</keyword>
<keyword evidence="3" id="KW-0227">DNA damage</keyword>
<dbReference type="AlphaFoldDB" id="A0AAD5V3E9"/>
<proteinExistence type="inferred from homology"/>
<dbReference type="InterPro" id="IPR013507">
    <property type="entry name" value="DNA_mismatch_S5_2-like"/>
</dbReference>
<dbReference type="SMART" id="SM01340">
    <property type="entry name" value="DNA_mis_repair"/>
    <property type="match status" value="1"/>
</dbReference>
<dbReference type="PANTHER" id="PTHR10073:SF12">
    <property type="entry name" value="DNA MISMATCH REPAIR PROTEIN MLH1"/>
    <property type="match status" value="1"/>
</dbReference>
<dbReference type="EMBL" id="JANAWD010000343">
    <property type="protein sequence ID" value="KAJ3481036.1"/>
    <property type="molecule type" value="Genomic_DNA"/>
</dbReference>
<accession>A0AAD5V3E9</accession>
<dbReference type="PANTHER" id="PTHR10073">
    <property type="entry name" value="DNA MISMATCH REPAIR PROTEIN MLH, PMS, MUTL"/>
    <property type="match status" value="1"/>
</dbReference>
<dbReference type="GO" id="GO:0030983">
    <property type="term" value="F:mismatched DNA binding"/>
    <property type="evidence" value="ECO:0007669"/>
    <property type="project" value="InterPro"/>
</dbReference>
<keyword evidence="4" id="KW-0234">DNA repair</keyword>
<evidence type="ECO:0000259" key="7">
    <source>
        <dbReference type="SMART" id="SM01340"/>
    </source>
</evidence>
<dbReference type="Proteomes" id="UP001212997">
    <property type="component" value="Unassembled WGS sequence"/>
</dbReference>
<dbReference type="Gene3D" id="3.30.230.10">
    <property type="match status" value="1"/>
</dbReference>
<comment type="similarity">
    <text evidence="2">Belongs to the DNA mismatch repair MutL/HexB family.</text>
</comment>
<dbReference type="InterPro" id="IPR020568">
    <property type="entry name" value="Ribosomal_Su5_D2-typ_SF"/>
</dbReference>
<feature type="region of interest" description="Disordered" evidence="6">
    <location>
        <begin position="131"/>
        <end position="224"/>
    </location>
</feature>
<evidence type="ECO:0000256" key="4">
    <source>
        <dbReference type="ARBA" id="ARBA00023204"/>
    </source>
</evidence>
<evidence type="ECO:0000256" key="5">
    <source>
        <dbReference type="ARBA" id="ARBA00023242"/>
    </source>
</evidence>
<evidence type="ECO:0000313" key="8">
    <source>
        <dbReference type="EMBL" id="KAJ3481036.1"/>
    </source>
</evidence>
<evidence type="ECO:0000313" key="9">
    <source>
        <dbReference type="Proteomes" id="UP001212997"/>
    </source>
</evidence>
<dbReference type="GO" id="GO:0016887">
    <property type="term" value="F:ATP hydrolysis activity"/>
    <property type="evidence" value="ECO:0007669"/>
    <property type="project" value="InterPro"/>
</dbReference>
<dbReference type="GO" id="GO:0005524">
    <property type="term" value="F:ATP binding"/>
    <property type="evidence" value="ECO:0007669"/>
    <property type="project" value="InterPro"/>
</dbReference>
<feature type="domain" description="DNA mismatch repair protein S5" evidence="7">
    <location>
        <begin position="3"/>
        <end position="102"/>
    </location>
</feature>
<organism evidence="8 9">
    <name type="scientific">Meripilus lineatus</name>
    <dbReference type="NCBI Taxonomy" id="2056292"/>
    <lineage>
        <taxon>Eukaryota</taxon>
        <taxon>Fungi</taxon>
        <taxon>Dikarya</taxon>
        <taxon>Basidiomycota</taxon>
        <taxon>Agaricomycotina</taxon>
        <taxon>Agaricomycetes</taxon>
        <taxon>Polyporales</taxon>
        <taxon>Meripilaceae</taxon>
        <taxon>Meripilus</taxon>
    </lineage>
</organism>
<dbReference type="SUPFAM" id="SSF54211">
    <property type="entry name" value="Ribosomal protein S5 domain 2-like"/>
    <property type="match status" value="1"/>
</dbReference>
<comment type="subcellular location">
    <subcellularLocation>
        <location evidence="1">Nucleus</location>
    </subcellularLocation>
</comment>
<dbReference type="InterPro" id="IPR038973">
    <property type="entry name" value="MutL/Mlh/Pms-like"/>
</dbReference>
<keyword evidence="9" id="KW-1185">Reference proteome</keyword>
<dbReference type="Pfam" id="PF01119">
    <property type="entry name" value="DNA_mis_repair"/>
    <property type="match status" value="1"/>
</dbReference>
<dbReference type="GO" id="GO:0032389">
    <property type="term" value="C:MutLalpha complex"/>
    <property type="evidence" value="ECO:0007669"/>
    <property type="project" value="TreeGrafter"/>
</dbReference>
<feature type="compositionally biased region" description="Basic and acidic residues" evidence="6">
    <location>
        <begin position="419"/>
        <end position="433"/>
    </location>
</feature>
<protein>
    <recommendedName>
        <fullName evidence="7">DNA mismatch repair protein S5 domain-containing protein</fullName>
    </recommendedName>
</protein>
<dbReference type="GO" id="GO:0140664">
    <property type="term" value="F:ATP-dependent DNA damage sensor activity"/>
    <property type="evidence" value="ECO:0007669"/>
    <property type="project" value="InterPro"/>
</dbReference>
<comment type="caution">
    <text evidence="8">The sequence shown here is derived from an EMBL/GenBank/DDBJ whole genome shotgun (WGS) entry which is preliminary data.</text>
</comment>
<feature type="region of interest" description="Disordered" evidence="6">
    <location>
        <begin position="411"/>
        <end position="452"/>
    </location>
</feature>
<dbReference type="InterPro" id="IPR032189">
    <property type="entry name" value="Mlh1_C"/>
</dbReference>
<sequence>MDVEETWSAEAYLTNANYQAKKFVFLLFINHRLVDSPRMKKALEAIYTGILPKGTCPFMYLSLQINPESLDVNVHPTKSEVHFLDEEAITERITTKLLETLVGQSQSRVFEYQVSFPSALTLLTGGIIQTQSKSTGKGKGKERAVEHGDVEGGSGSNSSSSVSTPAVKKAPQHKIRTSQKDRTLDSMFPVVNPSQLPDKSKSKSKETEQGIPEQDPRPSVTTRASSKGFKCLDEWVVVDLTEILENHIFVGIVDLSRCLSLVQHSTSLYLVNHGALSEELFYQLGLRQFGNFKRIKLEPPPPLRTLIRIAVEAEETTEGTSLTKPQIIDKIVDILTSRADMLDEYFSLKITSSGLVESIPLILKDYTPNLDKLPLFFMRLGPQVDWTAEKPCFETFLHELAFFYVPEPLLPDRPPTPHKGTDKGKGKEKDSATEHGSPPTSSKGKEKEVSAEEQAMRWQIQHALFPAMKRYLVAPKTLLARDVVQVASLPDLYRVFERC</sequence>
<name>A0AAD5V3E9_9APHY</name>
<feature type="compositionally biased region" description="Basic and acidic residues" evidence="6">
    <location>
        <begin position="198"/>
        <end position="208"/>
    </location>
</feature>
<gene>
    <name evidence="8" type="ORF">NLI96_g7932</name>
</gene>